<evidence type="ECO:0000256" key="1">
    <source>
        <dbReference type="ARBA" id="ARBA00001966"/>
    </source>
</evidence>
<proteinExistence type="inferred from homology"/>
<evidence type="ECO:0000256" key="7">
    <source>
        <dbReference type="ARBA" id="ARBA00023014"/>
    </source>
</evidence>
<dbReference type="Pfam" id="PF01866">
    <property type="entry name" value="Diphthamide_syn"/>
    <property type="match status" value="1"/>
</dbReference>
<dbReference type="InterPro" id="IPR016435">
    <property type="entry name" value="DPH1/DPH2"/>
</dbReference>
<reference evidence="9 10" key="2">
    <citation type="submission" date="2018-11" db="EMBL/GenBank/DDBJ databases">
        <authorList>
            <consortium name="Pathogen Informatics"/>
        </authorList>
    </citation>
    <scope>NUCLEOTIDE SEQUENCE [LARGE SCALE GENOMIC DNA]</scope>
</reference>
<evidence type="ECO:0000256" key="8">
    <source>
        <dbReference type="RuleBase" id="RU364133"/>
    </source>
</evidence>
<dbReference type="NCBIfam" id="TIGR00322">
    <property type="entry name" value="diphth2_R"/>
    <property type="match status" value="1"/>
</dbReference>
<sequence>MFEVTFDIEDVLELINKNGYSRVGLQFPSDLLIYSIDLCEEFRNRTSASIVILGDTPYSNCCVDELAGKRWDIQAVVHFGNACLTKPVGNVEVFYVFGDVHCPSIENNTNSIVTRVKRHISDTSGSVLFFYDFRFMKSARLLYDHLKSNDVCVIFTEPALPNSTLIEDPTTDRHLGRIYHLKDKSESPKCLLYLGECDSSFYSILVSMKDAHDIAPIVIDPETGEVNLAAQSASKFLRKRYFLMEKAKSAKRIGILMGSLSISRYLDVVDRIKHLLKLAKIAYTTLVVGRLNEAKLMNVPDLDALVLIACPQASLYNNPNLLIPVITPFELECILYERCKYEEWDYVVEEDELIPKKRQWNGLWLPLDFASHILDPGKSRWLHVSKL</sequence>
<comment type="function">
    <text evidence="8">Required for the first step of diphthamide biosynthesis, a post-translational modification of histidine which occurs in elongation factor 2. DPH1 and DPH2 transfer a 3-amino-3-carboxypropyl (ACP) group from S-adenosyl-L-methionine (SAM) to a histidine residue, the reaction is assisted by a reduction system comprising DPH3 and a NADH-dependent reductase. Facilitates the reduction of the catalytic iron-sulfur cluster found in the DPH1 subunit.</text>
</comment>
<dbReference type="EMBL" id="UYSG01011086">
    <property type="protein sequence ID" value="VDL60809.1"/>
    <property type="molecule type" value="Genomic_DNA"/>
</dbReference>
<evidence type="ECO:0000256" key="5">
    <source>
        <dbReference type="ARBA" id="ARBA00022723"/>
    </source>
</evidence>
<dbReference type="InterPro" id="IPR042265">
    <property type="entry name" value="DPH1/DPH2_3"/>
</dbReference>
<dbReference type="WBParaSite" id="HDID_0000849301-mRNA-1">
    <property type="protein sequence ID" value="HDID_0000849301-mRNA-1"/>
    <property type="gene ID" value="HDID_0000849301"/>
</dbReference>
<dbReference type="OrthoDB" id="449241at2759"/>
<dbReference type="AlphaFoldDB" id="A0A0R3ST16"/>
<dbReference type="SFLD" id="SFLDG01121">
    <property type="entry name" value="Diphthamide_biosynthesis"/>
    <property type="match status" value="1"/>
</dbReference>
<dbReference type="STRING" id="6216.A0A0R3ST16"/>
<keyword evidence="6 8" id="KW-0408">Iron</keyword>
<name>A0A0R3ST16_HYMDI</name>
<dbReference type="Proteomes" id="UP000274504">
    <property type="component" value="Unassembled WGS sequence"/>
</dbReference>
<evidence type="ECO:0000256" key="3">
    <source>
        <dbReference type="ARBA" id="ARBA00006179"/>
    </source>
</evidence>
<evidence type="ECO:0000313" key="9">
    <source>
        <dbReference type="EMBL" id="VDL60809.1"/>
    </source>
</evidence>
<comment type="cofactor">
    <cofactor evidence="1">
        <name>[4Fe-4S] cluster</name>
        <dbReference type="ChEBI" id="CHEBI:49883"/>
    </cofactor>
</comment>
<evidence type="ECO:0000313" key="10">
    <source>
        <dbReference type="Proteomes" id="UP000274504"/>
    </source>
</evidence>
<evidence type="ECO:0000256" key="2">
    <source>
        <dbReference type="ARBA" id="ARBA00005156"/>
    </source>
</evidence>
<accession>A0A0R3ST16</accession>
<dbReference type="FunFam" id="3.40.50.11860:FF:000001">
    <property type="entry name" value="2-(3-amino-3-carboxypropyl)histidine synthase subunit 2"/>
    <property type="match status" value="1"/>
</dbReference>
<dbReference type="InterPro" id="IPR010014">
    <property type="entry name" value="DHP2"/>
</dbReference>
<comment type="similarity">
    <text evidence="3 8">Belongs to the DPH1/DPH2 family. DPH2 subfamily.</text>
</comment>
<dbReference type="PANTHER" id="PTHR10762:SF2">
    <property type="entry name" value="2-(3-AMINO-3-CARBOXYPROPYL)HISTIDINE SYNTHASE SUBUNIT 2"/>
    <property type="match status" value="1"/>
</dbReference>
<dbReference type="GO" id="GO:0046872">
    <property type="term" value="F:metal ion binding"/>
    <property type="evidence" value="ECO:0007669"/>
    <property type="project" value="UniProtKB-KW"/>
</dbReference>
<evidence type="ECO:0000256" key="4">
    <source>
        <dbReference type="ARBA" id="ARBA00021914"/>
    </source>
</evidence>
<dbReference type="Gene3D" id="3.40.50.11840">
    <property type="entry name" value="Diphthamide synthesis DPH1/DPH2 domain 1"/>
    <property type="match status" value="1"/>
</dbReference>
<gene>
    <name evidence="9" type="ORF">HDID_LOCUS8491</name>
</gene>
<dbReference type="UniPathway" id="UPA00559"/>
<dbReference type="InterPro" id="IPR042263">
    <property type="entry name" value="DPH1/DPH2_1"/>
</dbReference>
<dbReference type="PANTHER" id="PTHR10762">
    <property type="entry name" value="DIPHTHAMIDE BIOSYNTHESIS PROTEIN"/>
    <property type="match status" value="1"/>
</dbReference>
<keyword evidence="7 8" id="KW-0411">Iron-sulfur</keyword>
<keyword evidence="5 8" id="KW-0479">Metal-binding</keyword>
<dbReference type="GO" id="GO:0090560">
    <property type="term" value="F:2-(3-amino-3-carboxypropyl)histidine synthase activity"/>
    <property type="evidence" value="ECO:0007669"/>
    <property type="project" value="InterPro"/>
</dbReference>
<evidence type="ECO:0000313" key="11">
    <source>
        <dbReference type="WBParaSite" id="HDID_0000849301-mRNA-1"/>
    </source>
</evidence>
<organism evidence="11">
    <name type="scientific">Hymenolepis diminuta</name>
    <name type="common">Rat tapeworm</name>
    <dbReference type="NCBI Taxonomy" id="6216"/>
    <lineage>
        <taxon>Eukaryota</taxon>
        <taxon>Metazoa</taxon>
        <taxon>Spiralia</taxon>
        <taxon>Lophotrochozoa</taxon>
        <taxon>Platyhelminthes</taxon>
        <taxon>Cestoda</taxon>
        <taxon>Eucestoda</taxon>
        <taxon>Cyclophyllidea</taxon>
        <taxon>Hymenolepididae</taxon>
        <taxon>Hymenolepis</taxon>
    </lineage>
</organism>
<comment type="pathway">
    <text evidence="2 8">Protein modification; peptidyl-diphthamide biosynthesis.</text>
</comment>
<evidence type="ECO:0000256" key="6">
    <source>
        <dbReference type="ARBA" id="ARBA00023004"/>
    </source>
</evidence>
<dbReference type="NCBIfam" id="TIGR00272">
    <property type="entry name" value="DPH2"/>
    <property type="match status" value="1"/>
</dbReference>
<reference evidence="11" key="1">
    <citation type="submission" date="2017-02" db="UniProtKB">
        <authorList>
            <consortium name="WormBaseParasite"/>
        </authorList>
    </citation>
    <scope>IDENTIFICATION</scope>
</reference>
<dbReference type="Gene3D" id="3.40.50.11860">
    <property type="entry name" value="Diphthamide synthesis DPH1/DPH2 domain 3"/>
    <property type="match status" value="1"/>
</dbReference>
<dbReference type="GO" id="GO:0051536">
    <property type="term" value="F:iron-sulfur cluster binding"/>
    <property type="evidence" value="ECO:0007669"/>
    <property type="project" value="UniProtKB-KW"/>
</dbReference>
<dbReference type="GO" id="GO:0017183">
    <property type="term" value="P:protein histidyl modification to diphthamide"/>
    <property type="evidence" value="ECO:0007669"/>
    <property type="project" value="UniProtKB-UniPathway"/>
</dbReference>
<dbReference type="SFLD" id="SFLDS00032">
    <property type="entry name" value="Radical_SAM_3-amino-3-carboxyp"/>
    <property type="match status" value="1"/>
</dbReference>
<protein>
    <recommendedName>
        <fullName evidence="4 8">2-(3-amino-3-carboxypropyl)histidine synthase subunit 2</fullName>
    </recommendedName>
</protein>